<keyword evidence="2" id="KW-1133">Transmembrane helix</keyword>
<feature type="compositionally biased region" description="Polar residues" evidence="1">
    <location>
        <begin position="126"/>
        <end position="150"/>
    </location>
</feature>
<accession>A0ABW2MPN4</accession>
<feature type="compositionally biased region" description="Basic and acidic residues" evidence="1">
    <location>
        <begin position="220"/>
        <end position="232"/>
    </location>
</feature>
<reference evidence="5" key="1">
    <citation type="journal article" date="2019" name="Int. J. Syst. Evol. Microbiol.">
        <title>The Global Catalogue of Microorganisms (GCM) 10K type strain sequencing project: providing services to taxonomists for standard genome sequencing and annotation.</title>
        <authorList>
            <consortium name="The Broad Institute Genomics Platform"/>
            <consortium name="The Broad Institute Genome Sequencing Center for Infectious Disease"/>
            <person name="Wu L."/>
            <person name="Ma J."/>
        </authorList>
    </citation>
    <scope>NUCLEOTIDE SEQUENCE [LARGE SCALE GENOMIC DNA]</scope>
    <source>
        <strain evidence="5">CGMCC 1.16306</strain>
    </source>
</reference>
<dbReference type="SUPFAM" id="SSF56925">
    <property type="entry name" value="OMPA-like"/>
    <property type="match status" value="1"/>
</dbReference>
<dbReference type="RefSeq" id="WP_380215516.1">
    <property type="nucleotide sequence ID" value="NZ_JBHTBN010000001.1"/>
</dbReference>
<feature type="region of interest" description="Disordered" evidence="1">
    <location>
        <begin position="77"/>
        <end position="232"/>
    </location>
</feature>
<evidence type="ECO:0000256" key="2">
    <source>
        <dbReference type="SAM" id="Phobius"/>
    </source>
</evidence>
<keyword evidence="2" id="KW-0812">Transmembrane</keyword>
<keyword evidence="2" id="KW-0472">Membrane</keyword>
<comment type="caution">
    <text evidence="4">The sequence shown here is derived from an EMBL/GenBank/DDBJ whole genome shotgun (WGS) entry which is preliminary data.</text>
</comment>
<evidence type="ECO:0000259" key="3">
    <source>
        <dbReference type="Pfam" id="PF13568"/>
    </source>
</evidence>
<name>A0ABW2MPN4_9FLAO</name>
<dbReference type="InterPro" id="IPR011250">
    <property type="entry name" value="OMP/PagP_B-barrel"/>
</dbReference>
<dbReference type="InterPro" id="IPR025665">
    <property type="entry name" value="Beta-barrel_OMP_2"/>
</dbReference>
<protein>
    <submittedName>
        <fullName evidence="4">Outer membrane beta-barrel protein</fullName>
    </submittedName>
</protein>
<evidence type="ECO:0000313" key="4">
    <source>
        <dbReference type="EMBL" id="MFC7356097.1"/>
    </source>
</evidence>
<feature type="domain" description="Outer membrane protein beta-barrel" evidence="3">
    <location>
        <begin position="260"/>
        <end position="465"/>
    </location>
</feature>
<dbReference type="Pfam" id="PF13568">
    <property type="entry name" value="OMP_b-brl_2"/>
    <property type="match status" value="1"/>
</dbReference>
<feature type="compositionally biased region" description="Polar residues" evidence="1">
    <location>
        <begin position="161"/>
        <end position="198"/>
    </location>
</feature>
<feature type="transmembrane region" description="Helical" evidence="2">
    <location>
        <begin position="46"/>
        <end position="68"/>
    </location>
</feature>
<gene>
    <name evidence="4" type="ORF">ACFQO1_00230</name>
</gene>
<feature type="compositionally biased region" description="Polar residues" evidence="1">
    <location>
        <begin position="95"/>
        <end position="107"/>
    </location>
</feature>
<dbReference type="EMBL" id="JBHTBN010000001">
    <property type="protein sequence ID" value="MFC7356097.1"/>
    <property type="molecule type" value="Genomic_DNA"/>
</dbReference>
<sequence>MSTKKNIDQLFKERFENFEETPSPEVWKNIQSELKGQKEDRKVIPLWWKVAGIAALLALLFTIGNVVLTPSEGDSMVTEDTEIQENSSDAEKSQKIITTPSEDSSVASEDINPKTEKSVTEDSTKDQSQPNKKTLQKSNRINSNNKTIIASEQAPDKNKKFQNQSSSNDRFINPTITTNKETGVASTSEENSKNQKTTIDPLIEDSKKVETTENPASTIAREETKKNSETDIDPKKSIFKAIEETETAVATTSTKKQLDNRWEVSPNFAPVYYNSLSEGSSIDPSFSDNTQSGDVNFSYGVKVSYAINERLSIRSGVSNVDLSYATSGIDLATGPVSQALRSIDYGSSSIVTTAVDSGTLPENNTGNPFDNLTPKSASGEVQLIQNINYYEVPLELKYALVNSKFGVNILGGFSSLFLGDNEVSVRADNLNETLGEANNLSQVSFTTNVGLGLDYKISKKFKFNLEPMFKYQLNPYTDSSVNFRPYYLGVYTGFSYRF</sequence>
<evidence type="ECO:0000256" key="1">
    <source>
        <dbReference type="SAM" id="MobiDB-lite"/>
    </source>
</evidence>
<feature type="compositionally biased region" description="Basic and acidic residues" evidence="1">
    <location>
        <begin position="111"/>
        <end position="125"/>
    </location>
</feature>
<evidence type="ECO:0000313" key="5">
    <source>
        <dbReference type="Proteomes" id="UP001596415"/>
    </source>
</evidence>
<organism evidence="4 5">
    <name type="scientific">Jejudonia soesokkakensis</name>
    <dbReference type="NCBI Taxonomy" id="1323432"/>
    <lineage>
        <taxon>Bacteria</taxon>
        <taxon>Pseudomonadati</taxon>
        <taxon>Bacteroidota</taxon>
        <taxon>Flavobacteriia</taxon>
        <taxon>Flavobacteriales</taxon>
        <taxon>Flavobacteriaceae</taxon>
        <taxon>Jejudonia</taxon>
    </lineage>
</organism>
<proteinExistence type="predicted"/>
<keyword evidence="5" id="KW-1185">Reference proteome</keyword>
<dbReference type="Proteomes" id="UP001596415">
    <property type="component" value="Unassembled WGS sequence"/>
</dbReference>